<reference evidence="1 2" key="1">
    <citation type="journal article" date="2021" name="Hortic Res">
        <title>High-quality reference genome and annotation aids understanding of berry development for evergreen blueberry (Vaccinium darrowii).</title>
        <authorList>
            <person name="Yu J."/>
            <person name="Hulse-Kemp A.M."/>
            <person name="Babiker E."/>
            <person name="Staton M."/>
        </authorList>
    </citation>
    <scope>NUCLEOTIDE SEQUENCE [LARGE SCALE GENOMIC DNA]</scope>
    <source>
        <strain evidence="2">cv. NJ 8807/NJ 8810</strain>
        <tissue evidence="1">Young leaf</tissue>
    </source>
</reference>
<evidence type="ECO:0000313" key="2">
    <source>
        <dbReference type="Proteomes" id="UP000828048"/>
    </source>
</evidence>
<dbReference type="EMBL" id="CM037151">
    <property type="protein sequence ID" value="KAH7842545.1"/>
    <property type="molecule type" value="Genomic_DNA"/>
</dbReference>
<dbReference type="Proteomes" id="UP000828048">
    <property type="component" value="Chromosome 1"/>
</dbReference>
<proteinExistence type="predicted"/>
<gene>
    <name evidence="1" type="ORF">Vadar_006594</name>
</gene>
<protein>
    <submittedName>
        <fullName evidence="1">Uncharacterized protein</fullName>
    </submittedName>
</protein>
<comment type="caution">
    <text evidence="1">The sequence shown here is derived from an EMBL/GenBank/DDBJ whole genome shotgun (WGS) entry which is preliminary data.</text>
</comment>
<sequence length="727" mass="78470">MKYEHLLKYETAAPSAFSSPLTVVVDQPRHSVFRRRSSPPLSGFFSGITLYVERNMFGRNRGPPLPMEGISHSGMPPGREPPPGRGLGPIPHPAMLEEMREIQAARESQFGMGPRQLPPHPAIIEERLALQQQDLQVFLVDNQRLAATHVALKQELEATHHELQRTAHFASSLHAEKDMQMRELYEKSVKMEMELGGAQAMKAELQQVKADVKELTVVKQELTAQVQGMTQELARVTADIQQAPALMAEIEALRQELHRARAAIEYEKKGYAENYEHGQVMEKQLISMARELEKLRAEMANAEKRARAAAAVGNQVSAGYSGNYGNPEAGYAGNPYPVSYGGNPMNPVQTGAENYPHVDCTWLLVAGGLVVTEGLQDRTVLPFCTNDEISRAAPDGWYPVGGGRGFRGWIEAVGEALSTAFPLWVALGCLVGLLKPGSYNWVQPQWTIMGITVTMLGMGMTLTFDDLRGALAMPKELITGFVLQYSVMPLSAYFVSKFLNLPSYYAAGLILVGCCPGGTASNIVTYIARGNVALSVLMTAASTLSAVVMTPFLTAKLAGQFVAVDAVGLLMSTLQVVLLPVLAGAFLNQYFQSLVKFVSPLMPPIAVATVAVLCGKAIAQSASAILSSGGQVVLAAVLLHACGFFFGYVLSRMLGLDVSSSRTISIEVGMQNSVLGVVLATQHFGNPLTAVPCAVSSVCHSIFGSALAGIWRHSIPKNQEQNSEVET</sequence>
<accession>A0ACB7XNR3</accession>
<keyword evidence="2" id="KW-1185">Reference proteome</keyword>
<organism evidence="1 2">
    <name type="scientific">Vaccinium darrowii</name>
    <dbReference type="NCBI Taxonomy" id="229202"/>
    <lineage>
        <taxon>Eukaryota</taxon>
        <taxon>Viridiplantae</taxon>
        <taxon>Streptophyta</taxon>
        <taxon>Embryophyta</taxon>
        <taxon>Tracheophyta</taxon>
        <taxon>Spermatophyta</taxon>
        <taxon>Magnoliopsida</taxon>
        <taxon>eudicotyledons</taxon>
        <taxon>Gunneridae</taxon>
        <taxon>Pentapetalae</taxon>
        <taxon>asterids</taxon>
        <taxon>Ericales</taxon>
        <taxon>Ericaceae</taxon>
        <taxon>Vaccinioideae</taxon>
        <taxon>Vaccinieae</taxon>
        <taxon>Vaccinium</taxon>
    </lineage>
</organism>
<name>A0ACB7XNR3_9ERIC</name>
<evidence type="ECO:0000313" key="1">
    <source>
        <dbReference type="EMBL" id="KAH7842545.1"/>
    </source>
</evidence>